<dbReference type="PROSITE" id="PS51779">
    <property type="entry name" value="POTRA"/>
    <property type="match status" value="1"/>
</dbReference>
<dbReference type="EMBL" id="JAGINY010000001">
    <property type="protein sequence ID" value="MBP2332252.1"/>
    <property type="molecule type" value="Genomic_DNA"/>
</dbReference>
<name>A0ABS4U6I0_9CORY</name>
<sequence length="234" mass="24970">MRAAGGVKRGGIIALALVVVAAVAWAVLWFTPVATVKEIRVEGVVNGDAAAISESTGIVVGEKLARVDTDAAARAVAAEPWVEKVTVGRSWPSAVTVDVQEHAAVIHMRATDGEHLFNGEGVEFLVAPPPPGSVEVVRVPRVENPEPGKLDPDPDIVRAVLDVLDVLPERVRGEVARVDAPGQTDISLILHDGREIYFGSSDRAREKGRAAEIVIDREGQRWNVSNPAEPTLRN</sequence>
<reference evidence="10 11" key="1">
    <citation type="submission" date="2021-03" db="EMBL/GenBank/DDBJ databases">
        <title>Sequencing the genomes of 1000 actinobacteria strains.</title>
        <authorList>
            <person name="Klenk H.-P."/>
        </authorList>
    </citation>
    <scope>NUCLEOTIDE SEQUENCE [LARGE SCALE GENOMIC DNA]</scope>
    <source>
        <strain evidence="10 11">DSM 44506</strain>
    </source>
</reference>
<keyword evidence="5 8" id="KW-1133">Transmembrane helix</keyword>
<dbReference type="Gene3D" id="3.10.20.310">
    <property type="entry name" value="membrane protein fhac"/>
    <property type="match status" value="1"/>
</dbReference>
<keyword evidence="2" id="KW-1003">Cell membrane</keyword>
<comment type="subcellular location">
    <subcellularLocation>
        <location evidence="1">Membrane</location>
    </subcellularLocation>
</comment>
<keyword evidence="7" id="KW-0131">Cell cycle</keyword>
<gene>
    <name evidence="10" type="ORF">JOF33_000951</name>
</gene>
<accession>A0ABS4U6I0</accession>
<feature type="domain" description="POTRA" evidence="9">
    <location>
        <begin position="34"/>
        <end position="102"/>
    </location>
</feature>
<comment type="caution">
    <text evidence="10">The sequence shown here is derived from an EMBL/GenBank/DDBJ whole genome shotgun (WGS) entry which is preliminary data.</text>
</comment>
<protein>
    <submittedName>
        <fullName evidence="10">Cell division protein FtsQ</fullName>
    </submittedName>
</protein>
<evidence type="ECO:0000256" key="2">
    <source>
        <dbReference type="ARBA" id="ARBA00022475"/>
    </source>
</evidence>
<dbReference type="GO" id="GO:0051301">
    <property type="term" value="P:cell division"/>
    <property type="evidence" value="ECO:0007669"/>
    <property type="project" value="UniProtKB-KW"/>
</dbReference>
<dbReference type="PANTHER" id="PTHR37820:SF1">
    <property type="entry name" value="CELL DIVISION PROTEIN FTSQ"/>
    <property type="match status" value="1"/>
</dbReference>
<evidence type="ECO:0000256" key="6">
    <source>
        <dbReference type="ARBA" id="ARBA00023136"/>
    </source>
</evidence>
<dbReference type="InterPro" id="IPR013685">
    <property type="entry name" value="POTRA_FtsQ_type"/>
</dbReference>
<proteinExistence type="predicted"/>
<evidence type="ECO:0000256" key="4">
    <source>
        <dbReference type="ARBA" id="ARBA00022692"/>
    </source>
</evidence>
<evidence type="ECO:0000256" key="3">
    <source>
        <dbReference type="ARBA" id="ARBA00022618"/>
    </source>
</evidence>
<keyword evidence="6 8" id="KW-0472">Membrane</keyword>
<evidence type="ECO:0000256" key="7">
    <source>
        <dbReference type="ARBA" id="ARBA00023306"/>
    </source>
</evidence>
<feature type="transmembrane region" description="Helical" evidence="8">
    <location>
        <begin position="12"/>
        <end position="30"/>
    </location>
</feature>
<dbReference type="InterPro" id="IPR050487">
    <property type="entry name" value="FtsQ_DivIB"/>
</dbReference>
<dbReference type="RefSeq" id="WP_070519418.1">
    <property type="nucleotide sequence ID" value="NZ_CP047357.1"/>
</dbReference>
<dbReference type="PANTHER" id="PTHR37820">
    <property type="entry name" value="CELL DIVISION PROTEIN DIVIB"/>
    <property type="match status" value="1"/>
</dbReference>
<keyword evidence="11" id="KW-1185">Reference proteome</keyword>
<keyword evidence="3 10" id="KW-0132">Cell division</keyword>
<evidence type="ECO:0000256" key="8">
    <source>
        <dbReference type="SAM" id="Phobius"/>
    </source>
</evidence>
<organism evidence="10 11">
    <name type="scientific">Corynebacterium freneyi</name>
    <dbReference type="NCBI Taxonomy" id="134034"/>
    <lineage>
        <taxon>Bacteria</taxon>
        <taxon>Bacillati</taxon>
        <taxon>Actinomycetota</taxon>
        <taxon>Actinomycetes</taxon>
        <taxon>Mycobacteriales</taxon>
        <taxon>Corynebacteriaceae</taxon>
        <taxon>Corynebacterium</taxon>
    </lineage>
</organism>
<evidence type="ECO:0000259" key="9">
    <source>
        <dbReference type="PROSITE" id="PS51779"/>
    </source>
</evidence>
<evidence type="ECO:0000313" key="10">
    <source>
        <dbReference type="EMBL" id="MBP2332252.1"/>
    </source>
</evidence>
<evidence type="ECO:0000313" key="11">
    <source>
        <dbReference type="Proteomes" id="UP001519305"/>
    </source>
</evidence>
<evidence type="ECO:0000256" key="5">
    <source>
        <dbReference type="ARBA" id="ARBA00022989"/>
    </source>
</evidence>
<dbReference type="Proteomes" id="UP001519305">
    <property type="component" value="Unassembled WGS sequence"/>
</dbReference>
<dbReference type="Pfam" id="PF08478">
    <property type="entry name" value="POTRA_1"/>
    <property type="match status" value="1"/>
</dbReference>
<keyword evidence="4 8" id="KW-0812">Transmembrane</keyword>
<dbReference type="InterPro" id="IPR034746">
    <property type="entry name" value="POTRA"/>
</dbReference>
<evidence type="ECO:0000256" key="1">
    <source>
        <dbReference type="ARBA" id="ARBA00004370"/>
    </source>
</evidence>